<dbReference type="EMBL" id="JAWDIO010000002">
    <property type="protein sequence ID" value="MDU0355335.1"/>
    <property type="molecule type" value="Genomic_DNA"/>
</dbReference>
<gene>
    <name evidence="1" type="ORF">RS130_16750</name>
</gene>
<comment type="caution">
    <text evidence="1">The sequence shown here is derived from an EMBL/GenBank/DDBJ whole genome shotgun (WGS) entry which is preliminary data.</text>
</comment>
<name>A0ABU3SZA0_9ALTE</name>
<sequence length="84" mass="9753">MMPLDDDLCFTLFKKDTAGYSLPEKFTFPFYYQPHPLCVLAAEQLQDELSTQNEWLHNFGLEEDPNKIIGKMFGVLLVKIPKEN</sequence>
<proteinExistence type="predicted"/>
<protein>
    <submittedName>
        <fullName evidence="1">Uncharacterized protein</fullName>
    </submittedName>
</protein>
<dbReference type="Proteomes" id="UP001247805">
    <property type="component" value="Unassembled WGS sequence"/>
</dbReference>
<accession>A0ABU3SZA0</accession>
<organism evidence="1 2">
    <name type="scientific">Paraglaciecola aquimarina</name>
    <dbReference type="NCBI Taxonomy" id="1235557"/>
    <lineage>
        <taxon>Bacteria</taxon>
        <taxon>Pseudomonadati</taxon>
        <taxon>Pseudomonadota</taxon>
        <taxon>Gammaproteobacteria</taxon>
        <taxon>Alteromonadales</taxon>
        <taxon>Alteromonadaceae</taxon>
        <taxon>Paraglaciecola</taxon>
    </lineage>
</organism>
<evidence type="ECO:0000313" key="2">
    <source>
        <dbReference type="Proteomes" id="UP001247805"/>
    </source>
</evidence>
<evidence type="ECO:0000313" key="1">
    <source>
        <dbReference type="EMBL" id="MDU0355335.1"/>
    </source>
</evidence>
<reference evidence="1 2" key="1">
    <citation type="submission" date="2023-10" db="EMBL/GenBank/DDBJ databases">
        <title>Glaciecola aquimarina strain GGW-M5 nov., isolated from a coastal seawater.</title>
        <authorList>
            <person name="Bayburt H."/>
            <person name="Kim J.M."/>
            <person name="Choi B.J."/>
            <person name="Jeon C.O."/>
        </authorList>
    </citation>
    <scope>NUCLEOTIDE SEQUENCE [LARGE SCALE GENOMIC DNA]</scope>
    <source>
        <strain evidence="1 2">KCTC 32108</strain>
    </source>
</reference>
<keyword evidence="2" id="KW-1185">Reference proteome</keyword>